<dbReference type="PANTHER" id="PTHR36839:SF1">
    <property type="entry name" value="METALLO-BETA-LACTAMASE FAMILY PROTEIN (AFU_ORTHOLOGUE AFUA_5G12770)"/>
    <property type="match status" value="1"/>
</dbReference>
<dbReference type="Gene3D" id="3.60.15.10">
    <property type="entry name" value="Ribonuclease Z/Hydroxyacylglutathione hydrolase-like"/>
    <property type="match status" value="1"/>
</dbReference>
<dbReference type="SUPFAM" id="SSF56281">
    <property type="entry name" value="Metallo-hydrolase/oxidoreductase"/>
    <property type="match status" value="1"/>
</dbReference>
<protein>
    <submittedName>
        <fullName evidence="1">MBL fold metallo-hydrolase</fullName>
    </submittedName>
</protein>
<dbReference type="InterPro" id="IPR036866">
    <property type="entry name" value="RibonucZ/Hydroxyglut_hydro"/>
</dbReference>
<reference evidence="1" key="1">
    <citation type="submission" date="2021-10" db="EMBL/GenBank/DDBJ databases">
        <authorList>
            <person name="Lyu M."/>
            <person name="Wang X."/>
            <person name="Meng X."/>
            <person name="Xu K."/>
        </authorList>
    </citation>
    <scope>NUCLEOTIDE SEQUENCE</scope>
    <source>
        <strain evidence="1">A6</strain>
    </source>
</reference>
<proteinExistence type="predicted"/>
<evidence type="ECO:0000313" key="2">
    <source>
        <dbReference type="Proteomes" id="UP001165293"/>
    </source>
</evidence>
<dbReference type="PANTHER" id="PTHR36839">
    <property type="entry name" value="METALLO-BETA-LACTAMASE FAMILY PROTEIN (AFU_ORTHOLOGUE AFUA_5G12770)"/>
    <property type="match status" value="1"/>
</dbReference>
<name>A0ABS8JEK1_9GAMM</name>
<dbReference type="Proteomes" id="UP001165293">
    <property type="component" value="Unassembled WGS sequence"/>
</dbReference>
<gene>
    <name evidence="1" type="ORF">LK996_02310</name>
</gene>
<accession>A0ABS8JEK1</accession>
<keyword evidence="2" id="KW-1185">Reference proteome</keyword>
<organism evidence="1 2">
    <name type="scientific">Noviluteimonas lactosilytica</name>
    <dbReference type="NCBI Taxonomy" id="2888523"/>
    <lineage>
        <taxon>Bacteria</taxon>
        <taxon>Pseudomonadati</taxon>
        <taxon>Pseudomonadota</taxon>
        <taxon>Gammaproteobacteria</taxon>
        <taxon>Lysobacterales</taxon>
        <taxon>Lysobacteraceae</taxon>
        <taxon>Noviluteimonas</taxon>
    </lineage>
</organism>
<sequence>MSTAYICNACGTQYAPSDAPPASCPVCEDDRQYVDWNGQQWTTHAELAKRFKLRIGDDAGLLSIAIDGMFAIPQRVLHLRTDAGNILWESISLVTDEGVDALRKAGGADRIILSHPHFYSSMVEWSEALGGVEILLHAGDESWVHRPSPNIRFWEGDTLALSDDVTLINTAGHFDSSTALHWKQGPRGQTLFPGDSPHVTQDRKQVTFMHSVPNLTPMAPSAVRRMRALLAPFDYEDVFGFSWGRNILGNGRAQVEASFDNYLRRVAA</sequence>
<comment type="caution">
    <text evidence="1">The sequence shown here is derived from an EMBL/GenBank/DDBJ whole genome shotgun (WGS) entry which is preliminary data.</text>
</comment>
<evidence type="ECO:0000313" key="1">
    <source>
        <dbReference type="EMBL" id="MCC8361918.1"/>
    </source>
</evidence>
<dbReference type="SUPFAM" id="SSF57802">
    <property type="entry name" value="Rubredoxin-like"/>
    <property type="match status" value="1"/>
</dbReference>
<dbReference type="RefSeq" id="WP_230525563.1">
    <property type="nucleotide sequence ID" value="NZ_JAJGAK010000001.1"/>
</dbReference>
<dbReference type="EMBL" id="JAJGAK010000001">
    <property type="protein sequence ID" value="MCC8361918.1"/>
    <property type="molecule type" value="Genomic_DNA"/>
</dbReference>